<dbReference type="EMBL" id="VLKW01000015">
    <property type="protein sequence ID" value="TWI42150.1"/>
    <property type="molecule type" value="Genomic_DNA"/>
</dbReference>
<accession>A0A562PD60</accession>
<dbReference type="Proteomes" id="UP000437862">
    <property type="component" value="Chromosome"/>
</dbReference>
<evidence type="ECO:0000313" key="1">
    <source>
        <dbReference type="EMBL" id="QGZ40101.1"/>
    </source>
</evidence>
<reference evidence="1 4" key="3">
    <citation type="submission" date="2019-12" db="EMBL/GenBank/DDBJ databases">
        <title>Draft Genome Sequences of Six Type Strains of the Genus Massilia.</title>
        <authorList>
            <person name="Miess H."/>
            <person name="Frediansyah A."/>
            <person name="Goeker M."/>
            <person name="Gross H."/>
        </authorList>
    </citation>
    <scope>NUCLEOTIDE SEQUENCE [LARGE SCALE GENOMIC DNA]</scope>
    <source>
        <strain evidence="1 4">DSM 26639</strain>
    </source>
</reference>
<protein>
    <recommendedName>
        <fullName evidence="5">Lipoprotein</fullName>
    </recommendedName>
</protein>
<dbReference type="Proteomes" id="UP000315112">
    <property type="component" value="Unassembled WGS sequence"/>
</dbReference>
<gene>
    <name evidence="1" type="ORF">GO485_14210</name>
    <name evidence="2" type="ORF">IP92_05542</name>
</gene>
<dbReference type="RefSeq" id="WP_145881465.1">
    <property type="nucleotide sequence ID" value="NZ_CP046904.1"/>
</dbReference>
<evidence type="ECO:0000313" key="3">
    <source>
        <dbReference type="Proteomes" id="UP000315112"/>
    </source>
</evidence>
<evidence type="ECO:0000313" key="2">
    <source>
        <dbReference type="EMBL" id="TWI42150.1"/>
    </source>
</evidence>
<keyword evidence="4" id="KW-1185">Reference proteome</keyword>
<organism evidence="2 3">
    <name type="scientific">Pseudoduganella flava</name>
    <dbReference type="NCBI Taxonomy" id="871742"/>
    <lineage>
        <taxon>Bacteria</taxon>
        <taxon>Pseudomonadati</taxon>
        <taxon>Pseudomonadota</taxon>
        <taxon>Betaproteobacteria</taxon>
        <taxon>Burkholderiales</taxon>
        <taxon>Oxalobacteraceae</taxon>
        <taxon>Telluria group</taxon>
        <taxon>Pseudoduganella</taxon>
    </lineage>
</organism>
<proteinExistence type="predicted"/>
<dbReference type="EMBL" id="CP046904">
    <property type="protein sequence ID" value="QGZ40101.1"/>
    <property type="molecule type" value="Genomic_DNA"/>
</dbReference>
<evidence type="ECO:0000313" key="4">
    <source>
        <dbReference type="Proteomes" id="UP000437862"/>
    </source>
</evidence>
<reference evidence="2" key="2">
    <citation type="submission" date="2019-07" db="EMBL/GenBank/DDBJ databases">
        <authorList>
            <person name="Whitman W."/>
            <person name="Huntemann M."/>
            <person name="Clum A."/>
            <person name="Pillay M."/>
            <person name="Palaniappan K."/>
            <person name="Varghese N."/>
            <person name="Mikhailova N."/>
            <person name="Stamatis D."/>
            <person name="Reddy T."/>
            <person name="Daum C."/>
            <person name="Shapiro N."/>
            <person name="Ivanova N."/>
            <person name="Kyrpides N."/>
            <person name="Woyke T."/>
        </authorList>
    </citation>
    <scope>NUCLEOTIDE SEQUENCE</scope>
    <source>
        <strain evidence="2">CGMCC 1.10685</strain>
    </source>
</reference>
<reference evidence="2 3" key="1">
    <citation type="journal article" date="2015" name="Stand. Genomic Sci.">
        <title>Genomic Encyclopedia of Bacterial and Archaeal Type Strains, Phase III: the genomes of soil and plant-associated and newly described type strains.</title>
        <authorList>
            <person name="Whitman W.B."/>
            <person name="Woyke T."/>
            <person name="Klenk H.P."/>
            <person name="Zhou Y."/>
            <person name="Lilburn T.G."/>
            <person name="Beck B.J."/>
            <person name="De Vos P."/>
            <person name="Vandamme P."/>
            <person name="Eisen J.A."/>
            <person name="Garrity G."/>
            <person name="Hugenholtz P."/>
            <person name="Kyrpides N.C."/>
        </authorList>
    </citation>
    <scope>NUCLEOTIDE SEQUENCE [LARGE SCALE GENOMIC DNA]</scope>
    <source>
        <strain evidence="2 3">CGMCC 1.10685</strain>
    </source>
</reference>
<dbReference type="AlphaFoldDB" id="A0A562PD60"/>
<evidence type="ECO:0008006" key="5">
    <source>
        <dbReference type="Google" id="ProtNLM"/>
    </source>
</evidence>
<sequence>MTAPPRRRWPRWLTLGAPAACAGCLLWCRRGRHWAVYETAPSRVTAGQFASVLLRMAVRGGHATAPAGRRYRRPVLLLGVDGLPWRTVGPARLTCTGADLVCRFDFMVPDGAHVLAYRFRFVFDGATCDVAGRKAIAVRPKSTRPDLAGPALMRAMR</sequence>
<name>A0A562PD60_9BURK</name>